<feature type="domain" description="FHA" evidence="2">
    <location>
        <begin position="87"/>
        <end position="143"/>
    </location>
</feature>
<dbReference type="SUPFAM" id="SSF52540">
    <property type="entry name" value="P-loop containing nucleoside triphosphate hydrolases"/>
    <property type="match status" value="1"/>
</dbReference>
<sequence>MGSGVRSREILATSRGRHPWRGGMILANDHDFAQTPAPMEGVTTTLSSSPTALHGSHRQVPSIHLHPLTGSGAFYPKTIPLPLGNRVVVGRSQAGDTEDGTNGLFPCQWMSRNHALIWSGQDGKVLIRDTRSSNGTWINGSRLSAKGEKSERFTLQCHDILEFGEGQDGVPSIKAEVFDDPTLCVACKTLPVSINSPLVPSLKRNRTLSGGGRTSPKQGLRHRLSVSFSPHVHVPTRNQSGNDSDETTGPGRRLLPDGTVLDDKALPKTPRLERPSSITSFTTVKTIQDNFEAEFSLLDIGMANQPSGSDDHELKTAPLVTREALDLGVSEHIKQYGLLGQVAAVYSKSKSERFRDPRIYVNTNAPMSSIVCGVQGSGKSHTVGVLLENMLLPPDPRFGHTQKPLSGLVLHYGEGSSTTRTPCEAAHIALCSDSSVTPPPVRVYVSPASLNTMRKVYAPLGTGVVVEPLYFAEEELDAQAFLSIMAVSGGSDGAPLYMQIILNILRQLGENYTYTEFIRRLDEEKQNFNPAQLASLEQRMSLLKSFLEPATQANSAVATIGTSTNRRASVMSTTSVSPPSRRSSTPRFAEGQLTVVDLSDPFIDPASAAGLFDIVLRLFIRADVGTGKVCVVDEAHKYLSTESGKGATSELTKSLLSLIRQQRHLAMRVIISTQEPTVLPPVLIDLCSCLILHRFSSKRWYDHLLSHIAADMPDDAFAQLVSLKTGQALVISPACIAAFTPSTPPTTGSPANKKSVAQLSRKYLIIKTRKRLTNDGGASIMVV</sequence>
<dbReference type="InterPro" id="IPR027417">
    <property type="entry name" value="P-loop_NTPase"/>
</dbReference>
<dbReference type="Gene3D" id="2.60.200.20">
    <property type="match status" value="1"/>
</dbReference>
<dbReference type="GO" id="GO:0005737">
    <property type="term" value="C:cytoplasm"/>
    <property type="evidence" value="ECO:0007669"/>
    <property type="project" value="TreeGrafter"/>
</dbReference>
<dbReference type="PROSITE" id="PS50006">
    <property type="entry name" value="FHA_DOMAIN"/>
    <property type="match status" value="1"/>
</dbReference>
<proteinExistence type="predicted"/>
<dbReference type="STRING" id="1108050.A0A0B7FNE5"/>
<reference evidence="3 4" key="1">
    <citation type="submission" date="2014-11" db="EMBL/GenBank/DDBJ databases">
        <authorList>
            <person name="Wibberg Daniel"/>
        </authorList>
    </citation>
    <scope>NUCLEOTIDE SEQUENCE [LARGE SCALE GENOMIC DNA]</scope>
    <source>
        <strain evidence="3">Rhizoctonia solani AG1-IB 7/3/14</strain>
    </source>
</reference>
<dbReference type="Gene3D" id="3.40.50.300">
    <property type="entry name" value="P-loop containing nucleotide triphosphate hydrolases"/>
    <property type="match status" value="1"/>
</dbReference>
<dbReference type="InterPro" id="IPR000253">
    <property type="entry name" value="FHA_dom"/>
</dbReference>
<evidence type="ECO:0000256" key="1">
    <source>
        <dbReference type="SAM" id="MobiDB-lite"/>
    </source>
</evidence>
<feature type="region of interest" description="Disordered" evidence="1">
    <location>
        <begin position="201"/>
        <end position="274"/>
    </location>
</feature>
<gene>
    <name evidence="3" type="ORF">RSOLAG1IB_02420</name>
</gene>
<name>A0A0B7FNE5_THACB</name>
<dbReference type="InterPro" id="IPR008984">
    <property type="entry name" value="SMAD_FHA_dom_sf"/>
</dbReference>
<feature type="compositionally biased region" description="Basic and acidic residues" evidence="1">
    <location>
        <begin position="261"/>
        <end position="274"/>
    </location>
</feature>
<dbReference type="SMART" id="SM00240">
    <property type="entry name" value="FHA"/>
    <property type="match status" value="1"/>
</dbReference>
<keyword evidence="4" id="KW-1185">Reference proteome</keyword>
<evidence type="ECO:0000313" key="4">
    <source>
        <dbReference type="Proteomes" id="UP000059188"/>
    </source>
</evidence>
<dbReference type="EMBL" id="LN679102">
    <property type="protein sequence ID" value="CEL57677.1"/>
    <property type="molecule type" value="Genomic_DNA"/>
</dbReference>
<dbReference type="PANTHER" id="PTHR15715:SF37">
    <property type="entry name" value="LD47843P"/>
    <property type="match status" value="1"/>
</dbReference>
<evidence type="ECO:0000259" key="2">
    <source>
        <dbReference type="PROSITE" id="PS50006"/>
    </source>
</evidence>
<accession>A0A0B7FNE5</accession>
<protein>
    <recommendedName>
        <fullName evidence="2">FHA domain-containing protein</fullName>
    </recommendedName>
</protein>
<dbReference type="SUPFAM" id="SSF49879">
    <property type="entry name" value="SMAD/FHA domain"/>
    <property type="match status" value="1"/>
</dbReference>
<dbReference type="PANTHER" id="PTHR15715">
    <property type="entry name" value="CENTROSOMAL PROTEIN OF 170 KDA"/>
    <property type="match status" value="1"/>
</dbReference>
<dbReference type="OrthoDB" id="2316594at2759"/>
<dbReference type="AlphaFoldDB" id="A0A0B7FNE5"/>
<evidence type="ECO:0000313" key="3">
    <source>
        <dbReference type="EMBL" id="CEL57677.1"/>
    </source>
</evidence>
<dbReference type="InterPro" id="IPR051176">
    <property type="entry name" value="Cent_Immune-Sig_Mod"/>
</dbReference>
<dbReference type="Proteomes" id="UP000059188">
    <property type="component" value="Unassembled WGS sequence"/>
</dbReference>
<dbReference type="Pfam" id="PF00498">
    <property type="entry name" value="FHA"/>
    <property type="match status" value="1"/>
</dbReference>
<organism evidence="3 4">
    <name type="scientific">Thanatephorus cucumeris (strain AG1-IB / isolate 7/3/14)</name>
    <name type="common">Lettuce bottom rot fungus</name>
    <name type="synonym">Rhizoctonia solani</name>
    <dbReference type="NCBI Taxonomy" id="1108050"/>
    <lineage>
        <taxon>Eukaryota</taxon>
        <taxon>Fungi</taxon>
        <taxon>Dikarya</taxon>
        <taxon>Basidiomycota</taxon>
        <taxon>Agaricomycotina</taxon>
        <taxon>Agaricomycetes</taxon>
        <taxon>Cantharellales</taxon>
        <taxon>Ceratobasidiaceae</taxon>
        <taxon>Rhizoctonia</taxon>
        <taxon>Rhizoctonia solani AG-1</taxon>
    </lineage>
</organism>